<dbReference type="GO" id="GO:0051537">
    <property type="term" value="F:2 iron, 2 sulfur cluster binding"/>
    <property type="evidence" value="ECO:0007669"/>
    <property type="project" value="InterPro"/>
</dbReference>
<dbReference type="Pfam" id="PF00111">
    <property type="entry name" value="Fer2"/>
    <property type="match status" value="1"/>
</dbReference>
<evidence type="ECO:0000259" key="6">
    <source>
        <dbReference type="PROSITE" id="PS51085"/>
    </source>
</evidence>
<dbReference type="InterPro" id="IPR016166">
    <property type="entry name" value="FAD-bd_PCMH"/>
</dbReference>
<dbReference type="Gene3D" id="3.10.20.30">
    <property type="match status" value="1"/>
</dbReference>
<keyword evidence="1" id="KW-0285">Flavoprotein</keyword>
<protein>
    <submittedName>
        <fullName evidence="8">Xanthine dehydrogenase small subunit</fullName>
    </submittedName>
</protein>
<dbReference type="InterPro" id="IPR016167">
    <property type="entry name" value="FAD-bd_PCMH_sub1"/>
</dbReference>
<dbReference type="InterPro" id="IPR051312">
    <property type="entry name" value="Diverse_Substr_Oxidored"/>
</dbReference>
<dbReference type="PIRSF" id="PIRSF036557">
    <property type="entry name" value="XdhA_RC"/>
    <property type="match status" value="1"/>
</dbReference>
<dbReference type="SUPFAM" id="SSF55447">
    <property type="entry name" value="CO dehydrogenase flavoprotein C-terminal domain-like"/>
    <property type="match status" value="1"/>
</dbReference>
<comment type="caution">
    <text evidence="8">The sequence shown here is derived from an EMBL/GenBank/DDBJ whole genome shotgun (WGS) entry which is preliminary data.</text>
</comment>
<dbReference type="PANTHER" id="PTHR42659:SF2">
    <property type="entry name" value="XANTHINE DEHYDROGENASE SUBUNIT C-RELATED"/>
    <property type="match status" value="1"/>
</dbReference>
<dbReference type="InterPro" id="IPR036318">
    <property type="entry name" value="FAD-bd_PCMH-like_sf"/>
</dbReference>
<dbReference type="EMBL" id="PPXC01000006">
    <property type="protein sequence ID" value="POH73550.1"/>
    <property type="molecule type" value="Genomic_DNA"/>
</dbReference>
<dbReference type="Pfam" id="PF03450">
    <property type="entry name" value="CO_deh_flav_C"/>
    <property type="match status" value="1"/>
</dbReference>
<keyword evidence="3" id="KW-0274">FAD</keyword>
<dbReference type="InterPro" id="IPR036884">
    <property type="entry name" value="2Fe-2S-bd_dom_sf"/>
</dbReference>
<dbReference type="SUPFAM" id="SSF56176">
    <property type="entry name" value="FAD-binding/transporter-associated domain-like"/>
    <property type="match status" value="1"/>
</dbReference>
<dbReference type="CDD" id="cd00207">
    <property type="entry name" value="fer2"/>
    <property type="match status" value="1"/>
</dbReference>
<dbReference type="Gene3D" id="3.30.390.50">
    <property type="entry name" value="CO dehydrogenase flavoprotein, C-terminal domain"/>
    <property type="match status" value="1"/>
</dbReference>
<dbReference type="InterPro" id="IPR036010">
    <property type="entry name" value="2Fe-2S_ferredoxin-like_sf"/>
</dbReference>
<dbReference type="Gene3D" id="3.30.43.10">
    <property type="entry name" value="Uridine Diphospho-n-acetylenolpyruvylglucosamine Reductase, domain 2"/>
    <property type="match status" value="1"/>
</dbReference>
<keyword evidence="5" id="KW-0408">Iron</keyword>
<dbReference type="InterPro" id="IPR001041">
    <property type="entry name" value="2Fe-2S_ferredoxin-type"/>
</dbReference>
<dbReference type="InterPro" id="IPR036683">
    <property type="entry name" value="CO_DH_flav_C_dom_sf"/>
</dbReference>
<keyword evidence="4" id="KW-0560">Oxidoreductase</keyword>
<dbReference type="InterPro" id="IPR002346">
    <property type="entry name" value="Mopterin_DH_FAD-bd"/>
</dbReference>
<dbReference type="InterPro" id="IPR012675">
    <property type="entry name" value="Beta-grasp_dom_sf"/>
</dbReference>
<dbReference type="Gene3D" id="3.30.465.10">
    <property type="match status" value="1"/>
</dbReference>
<evidence type="ECO:0000313" key="9">
    <source>
        <dbReference type="Proteomes" id="UP000237061"/>
    </source>
</evidence>
<dbReference type="SUPFAM" id="SSF54292">
    <property type="entry name" value="2Fe-2S ferredoxin-like"/>
    <property type="match status" value="1"/>
</dbReference>
<dbReference type="AlphaFoldDB" id="A0A2S3ZWH4"/>
<organism evidence="8 9">
    <name type="scientific">Arthrobacter glacialis</name>
    <dbReference type="NCBI Taxonomy" id="1664"/>
    <lineage>
        <taxon>Bacteria</taxon>
        <taxon>Bacillati</taxon>
        <taxon>Actinomycetota</taxon>
        <taxon>Actinomycetes</taxon>
        <taxon>Micrococcales</taxon>
        <taxon>Micrococcaceae</taxon>
        <taxon>Arthrobacter</taxon>
    </lineage>
</organism>
<evidence type="ECO:0000256" key="4">
    <source>
        <dbReference type="ARBA" id="ARBA00023002"/>
    </source>
</evidence>
<dbReference type="Proteomes" id="UP000237061">
    <property type="component" value="Unassembled WGS sequence"/>
</dbReference>
<proteinExistence type="predicted"/>
<evidence type="ECO:0000256" key="1">
    <source>
        <dbReference type="ARBA" id="ARBA00022630"/>
    </source>
</evidence>
<dbReference type="GO" id="GO:0046872">
    <property type="term" value="F:metal ion binding"/>
    <property type="evidence" value="ECO:0007669"/>
    <property type="project" value="UniProtKB-KW"/>
</dbReference>
<name>A0A2S3ZWH4_ARTGL</name>
<dbReference type="PROSITE" id="PS00197">
    <property type="entry name" value="2FE2S_FER_1"/>
    <property type="match status" value="1"/>
</dbReference>
<evidence type="ECO:0000259" key="7">
    <source>
        <dbReference type="PROSITE" id="PS51387"/>
    </source>
</evidence>
<dbReference type="SUPFAM" id="SSF47741">
    <property type="entry name" value="CO dehydrogenase ISP C-domain like"/>
    <property type="match status" value="1"/>
</dbReference>
<dbReference type="InterPro" id="IPR016169">
    <property type="entry name" value="FAD-bd_PCMH_sub2"/>
</dbReference>
<dbReference type="InterPro" id="IPR005107">
    <property type="entry name" value="CO_DH_flav_C"/>
</dbReference>
<dbReference type="GO" id="GO:0016491">
    <property type="term" value="F:oxidoreductase activity"/>
    <property type="evidence" value="ECO:0007669"/>
    <property type="project" value="UniProtKB-KW"/>
</dbReference>
<feature type="domain" description="2Fe-2S ferredoxin-type" evidence="6">
    <location>
        <begin position="10"/>
        <end position="95"/>
    </location>
</feature>
<sequence>MNTPENVLGTEPAFIVNGAGRSFGPGASHTTALEWLRNNRLTAAKEGCGEGECGACAILLAQTDRDGATSWTAVNSCLIPMASLDGQEMVTSEGLGSPEQMHPVQQALASGGGSQCGYCTPGFVCGMASEFYRRDRTPLAQDTQQPTPGERGPNGFDLHSLSGNLCRCTGYRPIRDAAYSLGAPTDDAWARRRDEPAPGYRATDLKRSDGQFVRATTLKQATTLLAENPTAILIAGSTDWGVEVNLRARRAPMVIAVDRIPELDSILLTDTEIEIGAATPLSEIERVLDGRIPLLAQLIPQFASRLIRNRATLGGNLGTGSPIGDSPPALLALEAQIVLTSAERQRVLPLADYFTGYRTTVKEPGELIKSVRIPLPLSNLSAFHKITKRRFDDISSVAVAFSLHIDDEVITKARIGLGGVAATPLRAYATEKMLTGQPWNRDTIKGAAAALGAEGTPMSDHRASSSYRSIMLSSALIKLYTENNLIMEATP</sequence>
<keyword evidence="2" id="KW-0479">Metal-binding</keyword>
<accession>A0A2S3ZWH4</accession>
<dbReference type="PROSITE" id="PS51085">
    <property type="entry name" value="2FE2S_FER_2"/>
    <property type="match status" value="1"/>
</dbReference>
<evidence type="ECO:0000313" key="8">
    <source>
        <dbReference type="EMBL" id="POH73550.1"/>
    </source>
</evidence>
<dbReference type="SMART" id="SM01092">
    <property type="entry name" value="CO_deh_flav_C"/>
    <property type="match status" value="1"/>
</dbReference>
<dbReference type="Pfam" id="PF00941">
    <property type="entry name" value="FAD_binding_5"/>
    <property type="match status" value="1"/>
</dbReference>
<evidence type="ECO:0000256" key="3">
    <source>
        <dbReference type="ARBA" id="ARBA00022827"/>
    </source>
</evidence>
<dbReference type="InterPro" id="IPR002888">
    <property type="entry name" value="2Fe-2S-bd"/>
</dbReference>
<dbReference type="Gene3D" id="1.10.150.120">
    <property type="entry name" value="[2Fe-2S]-binding domain"/>
    <property type="match status" value="1"/>
</dbReference>
<dbReference type="GO" id="GO:0071949">
    <property type="term" value="F:FAD binding"/>
    <property type="evidence" value="ECO:0007669"/>
    <property type="project" value="InterPro"/>
</dbReference>
<keyword evidence="9" id="KW-1185">Reference proteome</keyword>
<dbReference type="PANTHER" id="PTHR42659">
    <property type="entry name" value="XANTHINE DEHYDROGENASE SUBUNIT C-RELATED"/>
    <property type="match status" value="1"/>
</dbReference>
<dbReference type="RefSeq" id="WP_103465447.1">
    <property type="nucleotide sequence ID" value="NZ_PPXC01000006.1"/>
</dbReference>
<feature type="domain" description="FAD-binding PCMH-type" evidence="7">
    <location>
        <begin position="205"/>
        <end position="378"/>
    </location>
</feature>
<dbReference type="PROSITE" id="PS51387">
    <property type="entry name" value="FAD_PCMH"/>
    <property type="match status" value="1"/>
</dbReference>
<dbReference type="Pfam" id="PF01799">
    <property type="entry name" value="Fer2_2"/>
    <property type="match status" value="1"/>
</dbReference>
<dbReference type="InterPro" id="IPR012175">
    <property type="entry name" value="Xanth_DH_ssu_bac"/>
</dbReference>
<reference evidence="8 9" key="1">
    <citation type="submission" date="2018-01" db="EMBL/GenBank/DDBJ databases">
        <title>Arthrobacter sp. nov., from glaciers in China.</title>
        <authorList>
            <person name="Liu Q."/>
            <person name="Xin Y.-H."/>
        </authorList>
    </citation>
    <scope>NUCLEOTIDE SEQUENCE [LARGE SCALE GENOMIC DNA]</scope>
    <source>
        <strain evidence="8 9">HLT2-12-2</strain>
    </source>
</reference>
<evidence type="ECO:0000256" key="2">
    <source>
        <dbReference type="ARBA" id="ARBA00022723"/>
    </source>
</evidence>
<dbReference type="InterPro" id="IPR006058">
    <property type="entry name" value="2Fe2S_fd_BS"/>
</dbReference>
<gene>
    <name evidence="8" type="ORF">CVS27_09215</name>
</gene>
<evidence type="ECO:0000256" key="5">
    <source>
        <dbReference type="ARBA" id="ARBA00023004"/>
    </source>
</evidence>